<dbReference type="EMBL" id="JAEEGC010000178">
    <property type="protein sequence ID" value="MBV7276453.1"/>
    <property type="molecule type" value="Genomic_DNA"/>
</dbReference>
<reference evidence="1" key="1">
    <citation type="submission" date="2020-12" db="EMBL/GenBank/DDBJ databases">
        <title>Clostridium thailandense sp. nov., a novel acetogenic bacterium isolated from peat land soil in Thailand.</title>
        <authorList>
            <person name="Chaikitkaew S."/>
            <person name="Birkeland N.K."/>
        </authorList>
    </citation>
    <scope>NUCLEOTIDE SEQUENCE</scope>
    <source>
        <strain evidence="1">PL3</strain>
    </source>
</reference>
<evidence type="ECO:0000313" key="1">
    <source>
        <dbReference type="EMBL" id="MBV7276453.1"/>
    </source>
</evidence>
<sequence length="103" mass="12379">MRPKLKGVVKIYTITDNIDHSKIMEIIKIHKCVKKVIDFRDEKLLKKLTSTSPLKDRKKLQHYLQNELGIDYINEKTIEIDINDEFPEIEFIDKIKQYLKRHI</sequence>
<organism evidence="1 2">
    <name type="scientific">Clostridium thailandense</name>
    <dbReference type="NCBI Taxonomy" id="2794346"/>
    <lineage>
        <taxon>Bacteria</taxon>
        <taxon>Bacillati</taxon>
        <taxon>Bacillota</taxon>
        <taxon>Clostridia</taxon>
        <taxon>Eubacteriales</taxon>
        <taxon>Clostridiaceae</taxon>
        <taxon>Clostridium</taxon>
    </lineage>
</organism>
<dbReference type="AlphaFoldDB" id="A0A949X601"/>
<accession>A0A949X601</accession>
<dbReference type="Proteomes" id="UP000694308">
    <property type="component" value="Unassembled WGS sequence"/>
</dbReference>
<gene>
    <name evidence="1" type="ORF">I6U48_26590</name>
</gene>
<evidence type="ECO:0000313" key="2">
    <source>
        <dbReference type="Proteomes" id="UP000694308"/>
    </source>
</evidence>
<proteinExistence type="predicted"/>
<dbReference type="RefSeq" id="WP_218323533.1">
    <property type="nucleotide sequence ID" value="NZ_JAEEGC010000178.1"/>
</dbReference>
<keyword evidence="2" id="KW-1185">Reference proteome</keyword>
<comment type="caution">
    <text evidence="1">The sequence shown here is derived from an EMBL/GenBank/DDBJ whole genome shotgun (WGS) entry which is preliminary data.</text>
</comment>
<name>A0A949X601_9CLOT</name>
<protein>
    <submittedName>
        <fullName evidence="1">Uncharacterized protein</fullName>
    </submittedName>
</protein>